<organism evidence="7 8">
    <name type="scientific">Drosophila willistoni</name>
    <name type="common">Fruit fly</name>
    <dbReference type="NCBI Taxonomy" id="7260"/>
    <lineage>
        <taxon>Eukaryota</taxon>
        <taxon>Metazoa</taxon>
        <taxon>Ecdysozoa</taxon>
        <taxon>Arthropoda</taxon>
        <taxon>Hexapoda</taxon>
        <taxon>Insecta</taxon>
        <taxon>Pterygota</taxon>
        <taxon>Neoptera</taxon>
        <taxon>Endopterygota</taxon>
        <taxon>Diptera</taxon>
        <taxon>Brachycera</taxon>
        <taxon>Muscomorpha</taxon>
        <taxon>Ephydroidea</taxon>
        <taxon>Drosophilidae</taxon>
        <taxon>Drosophila</taxon>
        <taxon>Sophophora</taxon>
    </lineage>
</organism>
<keyword evidence="3" id="KW-0507">mRNA processing</keyword>
<dbReference type="STRING" id="7260.B4N978"/>
<dbReference type="PANTHER" id="PTHR13484:SF0">
    <property type="entry name" value="PRE-MRNA 3'-END-PROCESSING FACTOR FIP1"/>
    <property type="match status" value="1"/>
</dbReference>
<dbReference type="eggNOG" id="KOG1049">
    <property type="taxonomic scope" value="Eukaryota"/>
</dbReference>
<evidence type="ECO:0000256" key="5">
    <source>
        <dbReference type="SAM" id="MobiDB-lite"/>
    </source>
</evidence>
<dbReference type="eggNOG" id="KOG0155">
    <property type="taxonomic scope" value="Eukaryota"/>
</dbReference>
<evidence type="ECO:0000259" key="6">
    <source>
        <dbReference type="Pfam" id="PF05182"/>
    </source>
</evidence>
<evidence type="ECO:0000313" key="8">
    <source>
        <dbReference type="Proteomes" id="UP000007798"/>
    </source>
</evidence>
<dbReference type="Pfam" id="PF05182">
    <property type="entry name" value="Fip1"/>
    <property type="match status" value="1"/>
</dbReference>
<feature type="domain" description="Pre-mRNA polyadenylation factor Fip1" evidence="6">
    <location>
        <begin position="147"/>
        <end position="189"/>
    </location>
</feature>
<dbReference type="GO" id="GO:0006397">
    <property type="term" value="P:mRNA processing"/>
    <property type="evidence" value="ECO:0007669"/>
    <property type="project" value="UniProtKB-KW"/>
</dbReference>
<name>B4N978_DROWI</name>
<protein>
    <recommendedName>
        <fullName evidence="6">Pre-mRNA polyadenylation factor Fip1 domain-containing protein</fullName>
    </recommendedName>
</protein>
<dbReference type="InterPro" id="IPR007854">
    <property type="entry name" value="Fip1_dom"/>
</dbReference>
<dbReference type="InParanoid" id="B4N978"/>
<keyword evidence="8" id="KW-1185">Reference proteome</keyword>
<dbReference type="EMBL" id="CH964232">
    <property type="protein sequence ID" value="EDW81625.2"/>
    <property type="molecule type" value="Genomic_DNA"/>
</dbReference>
<dbReference type="HOGENOM" id="CLU_536678_0_0_1"/>
<evidence type="ECO:0000256" key="2">
    <source>
        <dbReference type="ARBA" id="ARBA00007459"/>
    </source>
</evidence>
<sequence>MAEGKKNENEESWLYGGDKPKETSELDKAKHVVCSPKKKQPESELTEFDDPAKEMEEDEEALMINSESDMPPLHGNGNVSEGDEDSEDDVNIVIGHINPTSNVRQLTNLLTCSSVTDKAKPSALTGQFSVTDFQGIGETINDIPAHEFSIDSLEEKPWRKPGSDITDYFNYGFNEMTWRAYCERQKHMRITESGAGMISLTQNPYNNVGLVGVKMEDTTMQMPPGTIMQPPHLAMGMGMRSCRPITACKEQVIKVLTAENRHYPPQLDAY</sequence>
<comment type="similarity">
    <text evidence="2">Belongs to the FIP1 family.</text>
</comment>
<accession>B4N978</accession>
<feature type="compositionally biased region" description="Basic and acidic residues" evidence="5">
    <location>
        <begin position="18"/>
        <end position="30"/>
    </location>
</feature>
<dbReference type="InterPro" id="IPR051187">
    <property type="entry name" value="Pre-mRNA_3'-end_processing_reg"/>
</dbReference>
<dbReference type="AlphaFoldDB" id="B4N978"/>
<gene>
    <name evidence="7" type="primary">Dwil\GK10927</name>
    <name evidence="7" type="ORF">Dwil_GK10927</name>
</gene>
<keyword evidence="4" id="KW-0539">Nucleus</keyword>
<dbReference type="PANTHER" id="PTHR13484">
    <property type="entry name" value="FIP1-LIKE 1 PROTEIN"/>
    <property type="match status" value="1"/>
</dbReference>
<comment type="subcellular location">
    <subcellularLocation>
        <location evidence="1">Nucleus</location>
    </subcellularLocation>
</comment>
<reference evidence="7 8" key="1">
    <citation type="journal article" date="2007" name="Nature">
        <title>Evolution of genes and genomes on the Drosophila phylogeny.</title>
        <authorList>
            <consortium name="Drosophila 12 Genomes Consortium"/>
            <person name="Clark A.G."/>
            <person name="Eisen M.B."/>
            <person name="Smith D.R."/>
            <person name="Bergman C.M."/>
            <person name="Oliver B."/>
            <person name="Markow T.A."/>
            <person name="Kaufman T.C."/>
            <person name="Kellis M."/>
            <person name="Gelbart W."/>
            <person name="Iyer V.N."/>
            <person name="Pollard D.A."/>
            <person name="Sackton T.B."/>
            <person name="Larracuente A.M."/>
            <person name="Singh N.D."/>
            <person name="Abad J.P."/>
            <person name="Abt D.N."/>
            <person name="Adryan B."/>
            <person name="Aguade M."/>
            <person name="Akashi H."/>
            <person name="Anderson W.W."/>
            <person name="Aquadro C.F."/>
            <person name="Ardell D.H."/>
            <person name="Arguello R."/>
            <person name="Artieri C.G."/>
            <person name="Barbash D.A."/>
            <person name="Barker D."/>
            <person name="Barsanti P."/>
            <person name="Batterham P."/>
            <person name="Batzoglou S."/>
            <person name="Begun D."/>
            <person name="Bhutkar A."/>
            <person name="Blanco E."/>
            <person name="Bosak S.A."/>
            <person name="Bradley R.K."/>
            <person name="Brand A.D."/>
            <person name="Brent M.R."/>
            <person name="Brooks A.N."/>
            <person name="Brown R.H."/>
            <person name="Butlin R.K."/>
            <person name="Caggese C."/>
            <person name="Calvi B.R."/>
            <person name="Bernardo de Carvalho A."/>
            <person name="Caspi A."/>
            <person name="Castrezana S."/>
            <person name="Celniker S.E."/>
            <person name="Chang J.L."/>
            <person name="Chapple C."/>
            <person name="Chatterji S."/>
            <person name="Chinwalla A."/>
            <person name="Civetta A."/>
            <person name="Clifton S.W."/>
            <person name="Comeron J.M."/>
            <person name="Costello J.C."/>
            <person name="Coyne J.A."/>
            <person name="Daub J."/>
            <person name="David R.G."/>
            <person name="Delcher A.L."/>
            <person name="Delehaunty K."/>
            <person name="Do C.B."/>
            <person name="Ebling H."/>
            <person name="Edwards K."/>
            <person name="Eickbush T."/>
            <person name="Evans J.D."/>
            <person name="Filipski A."/>
            <person name="Findeiss S."/>
            <person name="Freyhult E."/>
            <person name="Fulton L."/>
            <person name="Fulton R."/>
            <person name="Garcia A.C."/>
            <person name="Gardiner A."/>
            <person name="Garfield D.A."/>
            <person name="Garvin B.E."/>
            <person name="Gibson G."/>
            <person name="Gilbert D."/>
            <person name="Gnerre S."/>
            <person name="Godfrey J."/>
            <person name="Good R."/>
            <person name="Gotea V."/>
            <person name="Gravely B."/>
            <person name="Greenberg A.J."/>
            <person name="Griffiths-Jones S."/>
            <person name="Gross S."/>
            <person name="Guigo R."/>
            <person name="Gustafson E.A."/>
            <person name="Haerty W."/>
            <person name="Hahn M.W."/>
            <person name="Halligan D.L."/>
            <person name="Halpern A.L."/>
            <person name="Halter G.M."/>
            <person name="Han M.V."/>
            <person name="Heger A."/>
            <person name="Hillier L."/>
            <person name="Hinrichs A.S."/>
            <person name="Holmes I."/>
            <person name="Hoskins R.A."/>
            <person name="Hubisz M.J."/>
            <person name="Hultmark D."/>
            <person name="Huntley M.A."/>
            <person name="Jaffe D.B."/>
            <person name="Jagadeeshan S."/>
            <person name="Jeck W.R."/>
            <person name="Johnson J."/>
            <person name="Jones C.D."/>
            <person name="Jordan W.C."/>
            <person name="Karpen G.H."/>
            <person name="Kataoka E."/>
            <person name="Keightley P.D."/>
            <person name="Kheradpour P."/>
            <person name="Kirkness E.F."/>
            <person name="Koerich L.B."/>
            <person name="Kristiansen K."/>
            <person name="Kudrna D."/>
            <person name="Kulathinal R.J."/>
            <person name="Kumar S."/>
            <person name="Kwok R."/>
            <person name="Lander E."/>
            <person name="Langley C.H."/>
            <person name="Lapoint R."/>
            <person name="Lazzaro B.P."/>
            <person name="Lee S.J."/>
            <person name="Levesque L."/>
            <person name="Li R."/>
            <person name="Lin C.F."/>
            <person name="Lin M.F."/>
            <person name="Lindblad-Toh K."/>
            <person name="Llopart A."/>
            <person name="Long M."/>
            <person name="Low L."/>
            <person name="Lozovsky E."/>
            <person name="Lu J."/>
            <person name="Luo M."/>
            <person name="Machado C.A."/>
            <person name="Makalowski W."/>
            <person name="Marzo M."/>
            <person name="Matsuda M."/>
            <person name="Matzkin L."/>
            <person name="McAllister B."/>
            <person name="McBride C.S."/>
            <person name="McKernan B."/>
            <person name="McKernan K."/>
            <person name="Mendez-Lago M."/>
            <person name="Minx P."/>
            <person name="Mollenhauer M.U."/>
            <person name="Montooth K."/>
            <person name="Mount S.M."/>
            <person name="Mu X."/>
            <person name="Myers E."/>
            <person name="Negre B."/>
            <person name="Newfeld S."/>
            <person name="Nielsen R."/>
            <person name="Noor M.A."/>
            <person name="O'Grady P."/>
            <person name="Pachter L."/>
            <person name="Papaceit M."/>
            <person name="Parisi M.J."/>
            <person name="Parisi M."/>
            <person name="Parts L."/>
            <person name="Pedersen J.S."/>
            <person name="Pesole G."/>
            <person name="Phillippy A.M."/>
            <person name="Ponting C.P."/>
            <person name="Pop M."/>
            <person name="Porcelli D."/>
            <person name="Powell J.R."/>
            <person name="Prohaska S."/>
            <person name="Pruitt K."/>
            <person name="Puig M."/>
            <person name="Quesneville H."/>
            <person name="Ram K.R."/>
            <person name="Rand D."/>
            <person name="Rasmussen M.D."/>
            <person name="Reed L.K."/>
            <person name="Reenan R."/>
            <person name="Reily A."/>
            <person name="Remington K.A."/>
            <person name="Rieger T.T."/>
            <person name="Ritchie M.G."/>
            <person name="Robin C."/>
            <person name="Rogers Y.H."/>
            <person name="Rohde C."/>
            <person name="Rozas J."/>
            <person name="Rubenfield M.J."/>
            <person name="Ruiz A."/>
            <person name="Russo S."/>
            <person name="Salzberg S.L."/>
            <person name="Sanchez-Gracia A."/>
            <person name="Saranga D.J."/>
            <person name="Sato H."/>
            <person name="Schaeffer S.W."/>
            <person name="Schatz M.C."/>
            <person name="Schlenke T."/>
            <person name="Schwartz R."/>
            <person name="Segarra C."/>
            <person name="Singh R.S."/>
            <person name="Sirot L."/>
            <person name="Sirota M."/>
            <person name="Sisneros N.B."/>
            <person name="Smith C.D."/>
            <person name="Smith T.F."/>
            <person name="Spieth J."/>
            <person name="Stage D.E."/>
            <person name="Stark A."/>
            <person name="Stephan W."/>
            <person name="Strausberg R.L."/>
            <person name="Strempel S."/>
            <person name="Sturgill D."/>
            <person name="Sutton G."/>
            <person name="Sutton G.G."/>
            <person name="Tao W."/>
            <person name="Teichmann S."/>
            <person name="Tobari Y.N."/>
            <person name="Tomimura Y."/>
            <person name="Tsolas J.M."/>
            <person name="Valente V.L."/>
            <person name="Venter E."/>
            <person name="Venter J.C."/>
            <person name="Vicario S."/>
            <person name="Vieira F.G."/>
            <person name="Vilella A.J."/>
            <person name="Villasante A."/>
            <person name="Walenz B."/>
            <person name="Wang J."/>
            <person name="Wasserman M."/>
            <person name="Watts T."/>
            <person name="Wilson D."/>
            <person name="Wilson R.K."/>
            <person name="Wing R.A."/>
            <person name="Wolfner M.F."/>
            <person name="Wong A."/>
            <person name="Wong G.K."/>
            <person name="Wu C.I."/>
            <person name="Wu G."/>
            <person name="Yamamoto D."/>
            <person name="Yang H.P."/>
            <person name="Yang S.P."/>
            <person name="Yorke J.A."/>
            <person name="Yoshida K."/>
            <person name="Zdobnov E."/>
            <person name="Zhang P."/>
            <person name="Zhang Y."/>
            <person name="Zimin A.V."/>
            <person name="Baldwin J."/>
            <person name="Abdouelleil A."/>
            <person name="Abdulkadir J."/>
            <person name="Abebe A."/>
            <person name="Abera B."/>
            <person name="Abreu J."/>
            <person name="Acer S.C."/>
            <person name="Aftuck L."/>
            <person name="Alexander A."/>
            <person name="An P."/>
            <person name="Anderson E."/>
            <person name="Anderson S."/>
            <person name="Arachi H."/>
            <person name="Azer M."/>
            <person name="Bachantsang P."/>
            <person name="Barry A."/>
            <person name="Bayul T."/>
            <person name="Berlin A."/>
            <person name="Bessette D."/>
            <person name="Bloom T."/>
            <person name="Blye J."/>
            <person name="Boguslavskiy L."/>
            <person name="Bonnet C."/>
            <person name="Boukhgalter B."/>
            <person name="Bourzgui I."/>
            <person name="Brown A."/>
            <person name="Cahill P."/>
            <person name="Channer S."/>
            <person name="Cheshatsang Y."/>
            <person name="Chuda L."/>
            <person name="Citroen M."/>
            <person name="Collymore A."/>
            <person name="Cooke P."/>
            <person name="Costello M."/>
            <person name="D'Aco K."/>
            <person name="Daza R."/>
            <person name="De Haan G."/>
            <person name="DeGray S."/>
            <person name="DeMaso C."/>
            <person name="Dhargay N."/>
            <person name="Dooley K."/>
            <person name="Dooley E."/>
            <person name="Doricent M."/>
            <person name="Dorje P."/>
            <person name="Dorjee K."/>
            <person name="Dupes A."/>
            <person name="Elong R."/>
            <person name="Falk J."/>
            <person name="Farina A."/>
            <person name="Faro S."/>
            <person name="Ferguson D."/>
            <person name="Fisher S."/>
            <person name="Foley C.D."/>
            <person name="Franke A."/>
            <person name="Friedrich D."/>
            <person name="Gadbois L."/>
            <person name="Gearin G."/>
            <person name="Gearin C.R."/>
            <person name="Giannoukos G."/>
            <person name="Goode T."/>
            <person name="Graham J."/>
            <person name="Grandbois E."/>
            <person name="Grewal S."/>
            <person name="Gyaltsen K."/>
            <person name="Hafez N."/>
            <person name="Hagos B."/>
            <person name="Hall J."/>
            <person name="Henson C."/>
            <person name="Hollinger A."/>
            <person name="Honan T."/>
            <person name="Huard M.D."/>
            <person name="Hughes L."/>
            <person name="Hurhula B."/>
            <person name="Husby M.E."/>
            <person name="Kamat A."/>
            <person name="Kanga B."/>
            <person name="Kashin S."/>
            <person name="Khazanovich D."/>
            <person name="Kisner P."/>
            <person name="Lance K."/>
            <person name="Lara M."/>
            <person name="Lee W."/>
            <person name="Lennon N."/>
            <person name="Letendre F."/>
            <person name="LeVine R."/>
            <person name="Lipovsky A."/>
            <person name="Liu X."/>
            <person name="Liu J."/>
            <person name="Liu S."/>
            <person name="Lokyitsang T."/>
            <person name="Lokyitsang Y."/>
            <person name="Lubonja R."/>
            <person name="Lui A."/>
            <person name="MacDonald P."/>
            <person name="Magnisalis V."/>
            <person name="Maru K."/>
            <person name="Matthews C."/>
            <person name="McCusker W."/>
            <person name="McDonough S."/>
            <person name="Mehta T."/>
            <person name="Meldrim J."/>
            <person name="Meneus L."/>
            <person name="Mihai O."/>
            <person name="Mihalev A."/>
            <person name="Mihova T."/>
            <person name="Mittelman R."/>
            <person name="Mlenga V."/>
            <person name="Montmayeur A."/>
            <person name="Mulrain L."/>
            <person name="Navidi A."/>
            <person name="Naylor J."/>
            <person name="Negash T."/>
            <person name="Nguyen T."/>
            <person name="Nguyen N."/>
            <person name="Nicol R."/>
            <person name="Norbu C."/>
            <person name="Norbu N."/>
            <person name="Novod N."/>
            <person name="O'Neill B."/>
            <person name="Osman S."/>
            <person name="Markiewicz E."/>
            <person name="Oyono O.L."/>
            <person name="Patti C."/>
            <person name="Phunkhang P."/>
            <person name="Pierre F."/>
            <person name="Priest M."/>
            <person name="Raghuraman S."/>
            <person name="Rege F."/>
            <person name="Reyes R."/>
            <person name="Rise C."/>
            <person name="Rogov P."/>
            <person name="Ross K."/>
            <person name="Ryan E."/>
            <person name="Settipalli S."/>
            <person name="Shea T."/>
            <person name="Sherpa N."/>
            <person name="Shi L."/>
            <person name="Shih D."/>
            <person name="Sparrow T."/>
            <person name="Spaulding J."/>
            <person name="Stalker J."/>
            <person name="Stange-Thomann N."/>
            <person name="Stavropoulos S."/>
            <person name="Stone C."/>
            <person name="Strader C."/>
            <person name="Tesfaye S."/>
            <person name="Thomson T."/>
            <person name="Thoulutsang Y."/>
            <person name="Thoulutsang D."/>
            <person name="Topham K."/>
            <person name="Topping I."/>
            <person name="Tsamla T."/>
            <person name="Vassiliev H."/>
            <person name="Vo A."/>
            <person name="Wangchuk T."/>
            <person name="Wangdi T."/>
            <person name="Weiand M."/>
            <person name="Wilkinson J."/>
            <person name="Wilson A."/>
            <person name="Yadav S."/>
            <person name="Young G."/>
            <person name="Yu Q."/>
            <person name="Zembek L."/>
            <person name="Zhong D."/>
            <person name="Zimmer A."/>
            <person name="Zwirko Z."/>
            <person name="Jaffe D.B."/>
            <person name="Alvarez P."/>
            <person name="Brockman W."/>
            <person name="Butler J."/>
            <person name="Chin C."/>
            <person name="Gnerre S."/>
            <person name="Grabherr M."/>
            <person name="Kleber M."/>
            <person name="Mauceli E."/>
            <person name="MacCallum I."/>
        </authorList>
    </citation>
    <scope>NUCLEOTIDE SEQUENCE [LARGE SCALE GENOMIC DNA]</scope>
    <source>
        <strain evidence="8">Tucson 14030-0811.24</strain>
    </source>
</reference>
<evidence type="ECO:0000256" key="3">
    <source>
        <dbReference type="ARBA" id="ARBA00022664"/>
    </source>
</evidence>
<feature type="region of interest" description="Disordered" evidence="5">
    <location>
        <begin position="1"/>
        <end position="60"/>
    </location>
</feature>
<dbReference type="Proteomes" id="UP000007798">
    <property type="component" value="Unassembled WGS sequence"/>
</dbReference>
<evidence type="ECO:0000313" key="7">
    <source>
        <dbReference type="EMBL" id="EDW81625.2"/>
    </source>
</evidence>
<evidence type="ECO:0000256" key="1">
    <source>
        <dbReference type="ARBA" id="ARBA00004123"/>
    </source>
</evidence>
<feature type="compositionally biased region" description="Acidic residues" evidence="5">
    <location>
        <begin position="44"/>
        <end position="60"/>
    </location>
</feature>
<feature type="region of interest" description="Disordered" evidence="5">
    <location>
        <begin position="67"/>
        <end position="86"/>
    </location>
</feature>
<evidence type="ECO:0000256" key="4">
    <source>
        <dbReference type="ARBA" id="ARBA00023242"/>
    </source>
</evidence>
<dbReference type="OrthoDB" id="1917198at2759"/>
<proteinExistence type="inferred from homology"/>
<dbReference type="GO" id="GO:0005847">
    <property type="term" value="C:mRNA cleavage and polyadenylation specificity factor complex"/>
    <property type="evidence" value="ECO:0007669"/>
    <property type="project" value="TreeGrafter"/>
</dbReference>